<dbReference type="EMBL" id="FORM01000002">
    <property type="protein sequence ID" value="SFI76342.1"/>
    <property type="molecule type" value="Genomic_DNA"/>
</dbReference>
<keyword evidence="1" id="KW-1133">Transmembrane helix</keyword>
<name>A0A1I3KV26_9FLAO</name>
<evidence type="ECO:0000313" key="3">
    <source>
        <dbReference type="Proteomes" id="UP000199559"/>
    </source>
</evidence>
<protein>
    <recommendedName>
        <fullName evidence="4">Holin-X, holin superfamily III</fullName>
    </recommendedName>
</protein>
<reference evidence="3" key="1">
    <citation type="submission" date="2016-10" db="EMBL/GenBank/DDBJ databases">
        <authorList>
            <person name="Varghese N."/>
            <person name="Submissions S."/>
        </authorList>
    </citation>
    <scope>NUCLEOTIDE SEQUENCE [LARGE SCALE GENOMIC DNA]</scope>
    <source>
        <strain evidence="3">DSM 28881</strain>
    </source>
</reference>
<gene>
    <name evidence="2" type="ORF">SAMN05443431_102130</name>
</gene>
<dbReference type="STRING" id="1144750.SAMN05443431_102130"/>
<feature type="transmembrane region" description="Helical" evidence="1">
    <location>
        <begin position="76"/>
        <end position="96"/>
    </location>
</feature>
<accession>A0A1I3KV26</accession>
<keyword evidence="1" id="KW-0472">Membrane</keyword>
<keyword evidence="3" id="KW-1185">Reference proteome</keyword>
<sequence>MAFEKFKENVLDTEVNIHAYIKSNEDYFKLKIFKVLLLGVTYITKVIVIGALACIMLLILSFAVAFRLAQILDDTFYGFLIVGLFYLLVIMVVYLLRDKFNGPLLRRFSNYYFTKDDAK</sequence>
<keyword evidence="1" id="KW-0812">Transmembrane</keyword>
<dbReference type="AlphaFoldDB" id="A0A1I3KV26"/>
<evidence type="ECO:0000256" key="1">
    <source>
        <dbReference type="SAM" id="Phobius"/>
    </source>
</evidence>
<feature type="transmembrane region" description="Helical" evidence="1">
    <location>
        <begin position="35"/>
        <end position="64"/>
    </location>
</feature>
<proteinExistence type="predicted"/>
<dbReference type="RefSeq" id="WP_090837613.1">
    <property type="nucleotide sequence ID" value="NZ_FORM01000002.1"/>
</dbReference>
<organism evidence="2 3">
    <name type="scientific">Olleya namhaensis</name>
    <dbReference type="NCBI Taxonomy" id="1144750"/>
    <lineage>
        <taxon>Bacteria</taxon>
        <taxon>Pseudomonadati</taxon>
        <taxon>Bacteroidota</taxon>
        <taxon>Flavobacteriia</taxon>
        <taxon>Flavobacteriales</taxon>
        <taxon>Flavobacteriaceae</taxon>
    </lineage>
</organism>
<dbReference type="Proteomes" id="UP000199559">
    <property type="component" value="Unassembled WGS sequence"/>
</dbReference>
<evidence type="ECO:0000313" key="2">
    <source>
        <dbReference type="EMBL" id="SFI76342.1"/>
    </source>
</evidence>
<evidence type="ECO:0008006" key="4">
    <source>
        <dbReference type="Google" id="ProtNLM"/>
    </source>
</evidence>